<organism evidence="4 5">
    <name type="scientific">Rugamonas aquatica</name>
    <dbReference type="NCBI Taxonomy" id="2743357"/>
    <lineage>
        <taxon>Bacteria</taxon>
        <taxon>Pseudomonadati</taxon>
        <taxon>Pseudomonadota</taxon>
        <taxon>Betaproteobacteria</taxon>
        <taxon>Burkholderiales</taxon>
        <taxon>Oxalobacteraceae</taxon>
        <taxon>Telluria group</taxon>
        <taxon>Rugamonas</taxon>
    </lineage>
</organism>
<reference evidence="4 5" key="1">
    <citation type="submission" date="2019-10" db="EMBL/GenBank/DDBJ databases">
        <title>Two novel species isolated from a subtropical stream in China.</title>
        <authorList>
            <person name="Lu H."/>
        </authorList>
    </citation>
    <scope>NUCLEOTIDE SEQUENCE [LARGE SCALE GENOMIC DNA]</scope>
    <source>
        <strain evidence="4 5">FT29W</strain>
    </source>
</reference>
<evidence type="ECO:0000259" key="3">
    <source>
        <dbReference type="PROSITE" id="PS50885"/>
    </source>
</evidence>
<dbReference type="InterPro" id="IPR052016">
    <property type="entry name" value="Bact_Sigma-Reg"/>
</dbReference>
<dbReference type="Gene3D" id="3.60.40.10">
    <property type="entry name" value="PPM-type phosphatase domain"/>
    <property type="match status" value="1"/>
</dbReference>
<keyword evidence="2" id="KW-0472">Membrane</keyword>
<accession>A0A6A7N6Z7</accession>
<comment type="caution">
    <text evidence="4">The sequence shown here is derived from an EMBL/GenBank/DDBJ whole genome shotgun (WGS) entry which is preliminary data.</text>
</comment>
<keyword evidence="1" id="KW-0378">Hydrolase</keyword>
<feature type="domain" description="HAMP" evidence="3">
    <location>
        <begin position="287"/>
        <end position="339"/>
    </location>
</feature>
<dbReference type="AlphaFoldDB" id="A0A6A7N6Z7"/>
<dbReference type="SMART" id="SM00331">
    <property type="entry name" value="PP2C_SIG"/>
    <property type="match status" value="1"/>
</dbReference>
<dbReference type="GO" id="GO:0016020">
    <property type="term" value="C:membrane"/>
    <property type="evidence" value="ECO:0007669"/>
    <property type="project" value="InterPro"/>
</dbReference>
<dbReference type="EMBL" id="WHUG01000009">
    <property type="protein sequence ID" value="MQA40779.1"/>
    <property type="molecule type" value="Genomic_DNA"/>
</dbReference>
<evidence type="ECO:0000313" key="5">
    <source>
        <dbReference type="Proteomes" id="UP000440498"/>
    </source>
</evidence>
<dbReference type="InterPro" id="IPR001932">
    <property type="entry name" value="PPM-type_phosphatase-like_dom"/>
</dbReference>
<protein>
    <submittedName>
        <fullName evidence="4">SpoIIE family protein phosphatase</fullName>
    </submittedName>
</protein>
<evidence type="ECO:0000313" key="4">
    <source>
        <dbReference type="EMBL" id="MQA40779.1"/>
    </source>
</evidence>
<dbReference type="InterPro" id="IPR003660">
    <property type="entry name" value="HAMP_dom"/>
</dbReference>
<dbReference type="Pfam" id="PF07228">
    <property type="entry name" value="SpoIIE"/>
    <property type="match status" value="1"/>
</dbReference>
<sequence>MLMLLSTRLTLVFGGVAAALLTALALAAAGWQAGQEERLAQVLLDIQRIGWRKIETAELERLQRLAETLAEQLELSGALTADGLAARARMLRRGGGGAQLDVVGADAQLLYSSSSASVGEAQLDGPALHRVLAGQVVNGLTPVAGEHFALVVAVPIRQAGGVAAALTLGVPVGAVLDELAGSLGAEVVLFNLRGRAMDGGGQPAYVRLAPAVALRHDGVIELEDHSGRHQVTSTTVAGLDGRQVAGLAVLRDVSAQRARERWRLGVTAGATLLFTAAVLVWLFFHVRRRFAPLARAVEVLTALSRGDTSVGLEVGPLDEAGRIALGVARLREEMIKLDLLREERSREARRQERIIRAELRQLEETLDPAGRAPVPAGWVVLPPSRPDADAGDQLALLASVLQGLSGRIRAQQANLLQLVQDLNVALRTREAFVSLQQELVIARRMQLSILPRQLPERADVALASLILPAKEVGGDFYDYFLLDGRRLAVVIADVAGKGVPAAFYMAVSRTLLKVSAGFVPSPAETLARVNNLLAAENEEMMFVTLFYGVLDLDTGRFDYASGGHNPPALRRGGVSSLLSQPGGMALAVQTDCVYGEGRLQLLAGDVLFLYTDGITEASNDELELFGDAALLAALDALPADAPAAHYPPQVEKVLAAFVGTAPQADDITCMALRYAGPHTIIDNINCD</sequence>
<dbReference type="PANTHER" id="PTHR43156:SF2">
    <property type="entry name" value="STAGE II SPORULATION PROTEIN E"/>
    <property type="match status" value="1"/>
</dbReference>
<dbReference type="GO" id="GO:0007165">
    <property type="term" value="P:signal transduction"/>
    <property type="evidence" value="ECO:0007669"/>
    <property type="project" value="InterPro"/>
</dbReference>
<proteinExistence type="predicted"/>
<evidence type="ECO:0000256" key="2">
    <source>
        <dbReference type="SAM" id="Phobius"/>
    </source>
</evidence>
<dbReference type="GO" id="GO:0016791">
    <property type="term" value="F:phosphatase activity"/>
    <property type="evidence" value="ECO:0007669"/>
    <property type="project" value="TreeGrafter"/>
</dbReference>
<dbReference type="Proteomes" id="UP000440498">
    <property type="component" value="Unassembled WGS sequence"/>
</dbReference>
<dbReference type="PROSITE" id="PS50885">
    <property type="entry name" value="HAMP"/>
    <property type="match status" value="1"/>
</dbReference>
<keyword evidence="2" id="KW-0812">Transmembrane</keyword>
<dbReference type="RefSeq" id="WP_152840069.1">
    <property type="nucleotide sequence ID" value="NZ_WHUG01000009.1"/>
</dbReference>
<keyword evidence="5" id="KW-1185">Reference proteome</keyword>
<dbReference type="InterPro" id="IPR036457">
    <property type="entry name" value="PPM-type-like_dom_sf"/>
</dbReference>
<name>A0A6A7N6Z7_9BURK</name>
<dbReference type="SUPFAM" id="SSF81606">
    <property type="entry name" value="PP2C-like"/>
    <property type="match status" value="1"/>
</dbReference>
<dbReference type="PANTHER" id="PTHR43156">
    <property type="entry name" value="STAGE II SPORULATION PROTEIN E-RELATED"/>
    <property type="match status" value="1"/>
</dbReference>
<feature type="transmembrane region" description="Helical" evidence="2">
    <location>
        <begin position="262"/>
        <end position="284"/>
    </location>
</feature>
<keyword evidence="2" id="KW-1133">Transmembrane helix</keyword>
<gene>
    <name evidence="4" type="ORF">GEV02_21820</name>
</gene>
<evidence type="ECO:0000256" key="1">
    <source>
        <dbReference type="ARBA" id="ARBA00022801"/>
    </source>
</evidence>